<reference evidence="1" key="1">
    <citation type="submission" date="2015-04" db="UniProtKB">
        <authorList>
            <consortium name="EnsemblPlants"/>
        </authorList>
    </citation>
    <scope>IDENTIFICATION</scope>
</reference>
<dbReference type="EnsemblPlants" id="OMERI10G07500.1">
    <property type="protein sequence ID" value="OMERI10G07500.1"/>
    <property type="gene ID" value="OMERI10G07500"/>
</dbReference>
<organism evidence="1">
    <name type="scientific">Oryza meridionalis</name>
    <dbReference type="NCBI Taxonomy" id="40149"/>
    <lineage>
        <taxon>Eukaryota</taxon>
        <taxon>Viridiplantae</taxon>
        <taxon>Streptophyta</taxon>
        <taxon>Embryophyta</taxon>
        <taxon>Tracheophyta</taxon>
        <taxon>Spermatophyta</taxon>
        <taxon>Magnoliopsida</taxon>
        <taxon>Liliopsida</taxon>
        <taxon>Poales</taxon>
        <taxon>Poaceae</taxon>
        <taxon>BOP clade</taxon>
        <taxon>Oryzoideae</taxon>
        <taxon>Oryzeae</taxon>
        <taxon>Oryzinae</taxon>
        <taxon>Oryza</taxon>
    </lineage>
</organism>
<dbReference type="AlphaFoldDB" id="A0A0E0EXX8"/>
<evidence type="ECO:0000313" key="1">
    <source>
        <dbReference type="EnsemblPlants" id="OMERI10G07500.1"/>
    </source>
</evidence>
<dbReference type="HOGENOM" id="CLU_2472813_0_0_1"/>
<sequence>MAMPNSWGIISCDGVVYVADGHDKAKNTFCSSYMYDVATDTLVTSSHPRSVTSGWCSLAATENEQQLCRFRWLDLSTEARLKTMLLVG</sequence>
<name>A0A0E0EXX8_9ORYZ</name>
<reference evidence="1" key="2">
    <citation type="submission" date="2018-05" db="EMBL/GenBank/DDBJ databases">
        <title>OmerRS3 (Oryza meridionalis Reference Sequence Version 3).</title>
        <authorList>
            <person name="Zhang J."/>
            <person name="Kudrna D."/>
            <person name="Lee S."/>
            <person name="Talag J."/>
            <person name="Welchert J."/>
            <person name="Wing R.A."/>
        </authorList>
    </citation>
    <scope>NUCLEOTIDE SEQUENCE [LARGE SCALE GENOMIC DNA]</scope>
    <source>
        <strain evidence="1">cv. OR44</strain>
    </source>
</reference>
<dbReference type="Proteomes" id="UP000008021">
    <property type="component" value="Chromosome 10"/>
</dbReference>
<dbReference type="Gramene" id="OMERI10G07500.1">
    <property type="protein sequence ID" value="OMERI10G07500.1"/>
    <property type="gene ID" value="OMERI10G07500"/>
</dbReference>
<protein>
    <submittedName>
        <fullName evidence="1">Uncharacterized protein</fullName>
    </submittedName>
</protein>
<accession>A0A0E0EXX8</accession>
<keyword evidence="2" id="KW-1185">Reference proteome</keyword>
<proteinExistence type="predicted"/>
<evidence type="ECO:0000313" key="2">
    <source>
        <dbReference type="Proteomes" id="UP000008021"/>
    </source>
</evidence>